<dbReference type="PANTHER" id="PTHR37299">
    <property type="entry name" value="TRANSCRIPTIONAL REGULATOR-RELATED"/>
    <property type="match status" value="1"/>
</dbReference>
<dbReference type="InterPro" id="IPR046947">
    <property type="entry name" value="LytR-like"/>
</dbReference>
<dbReference type="Gene3D" id="2.40.50.1020">
    <property type="entry name" value="LytTr DNA-binding domain"/>
    <property type="match status" value="1"/>
</dbReference>
<feature type="transmembrane region" description="Helical" evidence="1">
    <location>
        <begin position="80"/>
        <end position="99"/>
    </location>
</feature>
<evidence type="ECO:0000313" key="3">
    <source>
        <dbReference type="EMBL" id="AZA88311.1"/>
    </source>
</evidence>
<dbReference type="EMBL" id="CP033915">
    <property type="protein sequence ID" value="AZA88311.1"/>
    <property type="molecule type" value="Genomic_DNA"/>
</dbReference>
<dbReference type="PROSITE" id="PS50930">
    <property type="entry name" value="HTH_LYTTR"/>
    <property type="match status" value="1"/>
</dbReference>
<feature type="transmembrane region" description="Helical" evidence="1">
    <location>
        <begin position="19"/>
        <end position="36"/>
    </location>
</feature>
<keyword evidence="1" id="KW-0812">Transmembrane</keyword>
<gene>
    <name evidence="3" type="ORF">EG349_16795</name>
    <name evidence="4" type="ORF">EG353_15585</name>
</gene>
<keyword evidence="1" id="KW-1133">Transmembrane helix</keyword>
<sequence length="286" mass="33631">MFPKSVLTSKVIKMNSKRILFMTIVFVLIGIIPKLLKNSITDWQILALYFTYIASCFISFYTINTFLFASKSNFSHLTRFVIGIICGFVLLTFVHLLFLNIQPNRLVYFLNLKEIDFHSIITTTAFRTFIIQSVVYVCICFFKNIDEKITFQNEIIHLNNYLNDLRNNLPEKKEFKKTIITRFKDKVIPVDVSEIAFFHLSNGLVFQYLFSGQKYIQNDSLESFEKDLDPTLFYRANRQFLIHKKTVERVEQIENRKLKVALTLPEPEEIIISKAKASAFIRWLEN</sequence>
<reference evidence="5 6" key="1">
    <citation type="submission" date="2018-11" db="EMBL/GenBank/DDBJ databases">
        <title>Proposal to divide the Flavobacteriaceae and reorganize its genera based on Amino Acid Identity values calculated from whole genome sequences.</title>
        <authorList>
            <person name="Nicholson A.C."/>
            <person name="Gulvik C.A."/>
            <person name="Whitney A.M."/>
            <person name="Humrighouse B.W."/>
            <person name="Bell M."/>
            <person name="Holmes B."/>
            <person name="Steigerwalt A.G."/>
            <person name="Villarma A."/>
            <person name="Sheth M."/>
            <person name="Batra D."/>
            <person name="Pryor J."/>
            <person name="Bernardet J.-F."/>
            <person name="Hugo C."/>
            <person name="Kampfer P."/>
            <person name="Newman J."/>
            <person name="McQuiston J.R."/>
        </authorList>
    </citation>
    <scope>NUCLEOTIDE SEQUENCE [LARGE SCALE GENOMIC DNA]</scope>
    <source>
        <strain evidence="3 5">G0207</strain>
        <strain evidence="4 6">H5143</strain>
    </source>
</reference>
<feature type="transmembrane region" description="Helical" evidence="1">
    <location>
        <begin position="119"/>
        <end position="142"/>
    </location>
</feature>
<organism evidence="3 5">
    <name type="scientific">Chryseobacterium shandongense</name>
    <dbReference type="NCBI Taxonomy" id="1493872"/>
    <lineage>
        <taxon>Bacteria</taxon>
        <taxon>Pseudomonadati</taxon>
        <taxon>Bacteroidota</taxon>
        <taxon>Flavobacteriia</taxon>
        <taxon>Flavobacteriales</taxon>
        <taxon>Weeksellaceae</taxon>
        <taxon>Chryseobacterium group</taxon>
        <taxon>Chryseobacterium</taxon>
    </lineage>
</organism>
<keyword evidence="1" id="KW-0472">Membrane</keyword>
<dbReference type="InterPro" id="IPR007492">
    <property type="entry name" value="LytTR_DNA-bd_dom"/>
</dbReference>
<dbReference type="Proteomes" id="UP000274073">
    <property type="component" value="Chromosome"/>
</dbReference>
<accession>A0AAD1DN13</accession>
<proteinExistence type="predicted"/>
<keyword evidence="6" id="KW-1185">Reference proteome</keyword>
<dbReference type="PANTHER" id="PTHR37299:SF1">
    <property type="entry name" value="STAGE 0 SPORULATION PROTEIN A HOMOLOG"/>
    <property type="match status" value="1"/>
</dbReference>
<feature type="domain" description="HTH LytTR-type" evidence="2">
    <location>
        <begin position="179"/>
        <end position="286"/>
    </location>
</feature>
<dbReference type="AlphaFoldDB" id="A0AAD1DN13"/>
<name>A0AAD1DN13_9FLAO</name>
<feature type="transmembrane region" description="Helical" evidence="1">
    <location>
        <begin position="48"/>
        <end position="68"/>
    </location>
</feature>
<evidence type="ECO:0000259" key="2">
    <source>
        <dbReference type="PROSITE" id="PS50930"/>
    </source>
</evidence>
<evidence type="ECO:0000313" key="4">
    <source>
        <dbReference type="EMBL" id="AZA96872.1"/>
    </source>
</evidence>
<dbReference type="EMBL" id="CP033912">
    <property type="protein sequence ID" value="AZA96872.1"/>
    <property type="molecule type" value="Genomic_DNA"/>
</dbReference>
<evidence type="ECO:0000313" key="6">
    <source>
        <dbReference type="Proteomes" id="UP000281741"/>
    </source>
</evidence>
<protein>
    <submittedName>
        <fullName evidence="3">LytTR family transcriptional regulator</fullName>
    </submittedName>
</protein>
<dbReference type="Pfam" id="PF04397">
    <property type="entry name" value="LytTR"/>
    <property type="match status" value="1"/>
</dbReference>
<evidence type="ECO:0000313" key="5">
    <source>
        <dbReference type="Proteomes" id="UP000274073"/>
    </source>
</evidence>
<dbReference type="GO" id="GO:0000156">
    <property type="term" value="F:phosphorelay response regulator activity"/>
    <property type="evidence" value="ECO:0007669"/>
    <property type="project" value="InterPro"/>
</dbReference>
<dbReference type="SMART" id="SM00850">
    <property type="entry name" value="LytTR"/>
    <property type="match status" value="1"/>
</dbReference>
<evidence type="ECO:0000256" key="1">
    <source>
        <dbReference type="SAM" id="Phobius"/>
    </source>
</evidence>
<dbReference type="GO" id="GO:0003677">
    <property type="term" value="F:DNA binding"/>
    <property type="evidence" value="ECO:0007669"/>
    <property type="project" value="InterPro"/>
</dbReference>
<dbReference type="Proteomes" id="UP000281741">
    <property type="component" value="Chromosome"/>
</dbReference>